<dbReference type="GO" id="GO:0016614">
    <property type="term" value="F:oxidoreductase activity, acting on CH-OH group of donors"/>
    <property type="evidence" value="ECO:0007669"/>
    <property type="project" value="InterPro"/>
</dbReference>
<organism evidence="6 7">
    <name type="scientific">Gnomoniopsis smithogilvyi</name>
    <dbReference type="NCBI Taxonomy" id="1191159"/>
    <lineage>
        <taxon>Eukaryota</taxon>
        <taxon>Fungi</taxon>
        <taxon>Dikarya</taxon>
        <taxon>Ascomycota</taxon>
        <taxon>Pezizomycotina</taxon>
        <taxon>Sordariomycetes</taxon>
        <taxon>Sordariomycetidae</taxon>
        <taxon>Diaporthales</taxon>
        <taxon>Gnomoniaceae</taxon>
        <taxon>Gnomoniopsis</taxon>
    </lineage>
</organism>
<feature type="active site" description="Proton donor" evidence="2">
    <location>
        <position position="576"/>
    </location>
</feature>
<name>A0A9W8YR42_9PEZI</name>
<protein>
    <recommendedName>
        <fullName evidence="5">Glucose-methanol-choline oxidoreductase N-terminal domain-containing protein</fullName>
    </recommendedName>
</protein>
<dbReference type="SUPFAM" id="SSF54373">
    <property type="entry name" value="FAD-linked reductases, C-terminal domain"/>
    <property type="match status" value="1"/>
</dbReference>
<comment type="similarity">
    <text evidence="1">Belongs to the GMC oxidoreductase family.</text>
</comment>
<dbReference type="Pfam" id="PF00732">
    <property type="entry name" value="GMC_oxred_N"/>
    <property type="match status" value="1"/>
</dbReference>
<gene>
    <name evidence="6" type="ORF">N0V93_004237</name>
</gene>
<dbReference type="PROSITE" id="PS00624">
    <property type="entry name" value="GMC_OXRED_2"/>
    <property type="match status" value="1"/>
</dbReference>
<keyword evidence="4" id="KW-0732">Signal</keyword>
<feature type="signal peptide" evidence="4">
    <location>
        <begin position="1"/>
        <end position="22"/>
    </location>
</feature>
<keyword evidence="3" id="KW-0285">Flavoprotein</keyword>
<dbReference type="PANTHER" id="PTHR11552:SF115">
    <property type="entry name" value="DEHYDROGENASE XPTC-RELATED"/>
    <property type="match status" value="1"/>
</dbReference>
<proteinExistence type="inferred from homology"/>
<dbReference type="InterPro" id="IPR036188">
    <property type="entry name" value="FAD/NAD-bd_sf"/>
</dbReference>
<dbReference type="AlphaFoldDB" id="A0A9W8YR42"/>
<dbReference type="InterPro" id="IPR012132">
    <property type="entry name" value="GMC_OxRdtase"/>
</dbReference>
<evidence type="ECO:0000256" key="1">
    <source>
        <dbReference type="ARBA" id="ARBA00010790"/>
    </source>
</evidence>
<dbReference type="GO" id="GO:0050660">
    <property type="term" value="F:flavin adenine dinucleotide binding"/>
    <property type="evidence" value="ECO:0007669"/>
    <property type="project" value="InterPro"/>
</dbReference>
<feature type="active site" description="Proton acceptor" evidence="2">
    <location>
        <position position="619"/>
    </location>
</feature>
<dbReference type="SUPFAM" id="SSF51905">
    <property type="entry name" value="FAD/NAD(P)-binding domain"/>
    <property type="match status" value="1"/>
</dbReference>
<dbReference type="GO" id="GO:0044550">
    <property type="term" value="P:secondary metabolite biosynthetic process"/>
    <property type="evidence" value="ECO:0007669"/>
    <property type="project" value="TreeGrafter"/>
</dbReference>
<keyword evidence="3" id="KW-0274">FAD</keyword>
<feature type="binding site" evidence="3">
    <location>
        <position position="272"/>
    </location>
    <ligand>
        <name>FAD</name>
        <dbReference type="ChEBI" id="CHEBI:57692"/>
    </ligand>
</feature>
<evidence type="ECO:0000256" key="3">
    <source>
        <dbReference type="PIRSR" id="PIRSR000137-2"/>
    </source>
</evidence>
<dbReference type="InterPro" id="IPR007867">
    <property type="entry name" value="GMC_OxRtase_C"/>
</dbReference>
<feature type="binding site" evidence="3">
    <location>
        <position position="117"/>
    </location>
    <ligand>
        <name>FAD</name>
        <dbReference type="ChEBI" id="CHEBI:57692"/>
    </ligand>
</feature>
<feature type="domain" description="Glucose-methanol-choline oxidoreductase N-terminal" evidence="5">
    <location>
        <begin position="320"/>
        <end position="334"/>
    </location>
</feature>
<dbReference type="Gene3D" id="3.30.560.10">
    <property type="entry name" value="Glucose Oxidase, domain 3"/>
    <property type="match status" value="1"/>
</dbReference>
<dbReference type="PANTHER" id="PTHR11552">
    <property type="entry name" value="GLUCOSE-METHANOL-CHOLINE GMC OXIDOREDUCTASE"/>
    <property type="match status" value="1"/>
</dbReference>
<comment type="caution">
    <text evidence="6">The sequence shown here is derived from an EMBL/GenBank/DDBJ whole genome shotgun (WGS) entry which is preliminary data.</text>
</comment>
<evidence type="ECO:0000313" key="6">
    <source>
        <dbReference type="EMBL" id="KAJ4390639.1"/>
    </source>
</evidence>
<evidence type="ECO:0000259" key="5">
    <source>
        <dbReference type="PROSITE" id="PS00624"/>
    </source>
</evidence>
<dbReference type="EMBL" id="JAPEVB010000003">
    <property type="protein sequence ID" value="KAJ4390639.1"/>
    <property type="molecule type" value="Genomic_DNA"/>
</dbReference>
<accession>A0A9W8YR42</accession>
<evidence type="ECO:0000313" key="7">
    <source>
        <dbReference type="Proteomes" id="UP001140453"/>
    </source>
</evidence>
<keyword evidence="7" id="KW-1185">Reference proteome</keyword>
<dbReference type="PIRSF" id="PIRSF000137">
    <property type="entry name" value="Alcohol_oxidase"/>
    <property type="match status" value="1"/>
</dbReference>
<dbReference type="Pfam" id="PF05199">
    <property type="entry name" value="GMC_oxred_C"/>
    <property type="match status" value="1"/>
</dbReference>
<feature type="chain" id="PRO_5040976149" description="Glucose-methanol-choline oxidoreductase N-terminal domain-containing protein" evidence="4">
    <location>
        <begin position="23"/>
        <end position="641"/>
    </location>
</feature>
<evidence type="ECO:0000256" key="2">
    <source>
        <dbReference type="PIRSR" id="PIRSR000137-1"/>
    </source>
</evidence>
<evidence type="ECO:0000256" key="4">
    <source>
        <dbReference type="SAM" id="SignalP"/>
    </source>
</evidence>
<dbReference type="Gene3D" id="3.50.50.60">
    <property type="entry name" value="FAD/NAD(P)-binding domain"/>
    <property type="match status" value="1"/>
</dbReference>
<sequence>MRQSGLRVSGFVLSLLFSVTNGLHLPPNAIDGSLLESYDYIVVGGGASGLVVASRLTEDPSVTVLVLEAGMLDNRAVNIVVPAYIGSDLGTSYDWMLDTTEQEGLNGQKVRLNQGKVVGGGTVLNGMVWTRSSVKDYDLWEDLNNDSSTQYSWRWPDMLPYFEKSETFTADVEASVADELSIHPDMDIHGEAGSVQVGYSNFLYEQDANFLNGMKQMGLPVLSEPNDGDQMGAFVAPSSIDALNQSRSDARVAYFDSVLDRTNLHVASEQRVTQILLASPAFSNTSTQQLQTAVGVEFANSATSARTNITCTKEVILAAGAIFSPTLLQISGIGPQDVLESLGIPVKIDLPGVGANLMDHGMIHPIYQYMNSSLLTSAKVTATDEAREAALDEYFTNRTGPMTAPMISTVAFPSMRYFADDWVELVQNATLSSGDATLPADTDPTVRQGYAAQRDLQLALLRDPTEGAVEFLGDSIGTMSIAMMQTLSRGTVRPQSANIFDLPAVDPRYCAEPLDCIMLARALLFNCALIQTPAMAELQPVVQEPYFCPANVSSSDQDVNERMLQLVKQHVVTEFHPSGSTSMLPLNLGGVVDTALKVYGTSNLRVVDAGIMPVIPGAHLQAVVYGVAERAADIIKEQAQG</sequence>
<dbReference type="Proteomes" id="UP001140453">
    <property type="component" value="Unassembled WGS sequence"/>
</dbReference>
<comment type="cofactor">
    <cofactor evidence="3">
        <name>FAD</name>
        <dbReference type="ChEBI" id="CHEBI:57692"/>
    </cofactor>
</comment>
<reference evidence="6" key="1">
    <citation type="submission" date="2022-10" db="EMBL/GenBank/DDBJ databases">
        <title>Tapping the CABI collections for fungal endophytes: first genome assemblies for Collariella, Neodidymelliopsis, Ascochyta clinopodiicola, Didymella pomorum, Didymosphaeria variabile, Neocosmospora piperis and Neocucurbitaria cava.</title>
        <authorList>
            <person name="Hill R."/>
        </authorList>
    </citation>
    <scope>NUCLEOTIDE SEQUENCE</scope>
    <source>
        <strain evidence="6">IMI 355082</strain>
    </source>
</reference>
<dbReference type="OrthoDB" id="269227at2759"/>
<dbReference type="InterPro" id="IPR000172">
    <property type="entry name" value="GMC_OxRdtase_N"/>
</dbReference>
<feature type="binding site" evidence="3">
    <location>
        <begin position="125"/>
        <end position="128"/>
    </location>
    <ligand>
        <name>FAD</name>
        <dbReference type="ChEBI" id="CHEBI:57692"/>
    </ligand>
</feature>